<evidence type="ECO:0000313" key="10">
    <source>
        <dbReference type="Proteomes" id="UP001203607"/>
    </source>
</evidence>
<evidence type="ECO:0000256" key="3">
    <source>
        <dbReference type="ARBA" id="ARBA00022692"/>
    </source>
</evidence>
<feature type="transmembrane region" description="Helical" evidence="6">
    <location>
        <begin position="241"/>
        <end position="263"/>
    </location>
</feature>
<dbReference type="EMBL" id="JAMFMA010000002">
    <property type="protein sequence ID" value="MCL6273826.1"/>
    <property type="molecule type" value="Genomic_DNA"/>
</dbReference>
<dbReference type="NCBIfam" id="TIGR00360">
    <property type="entry name" value="ComEC_N-term"/>
    <property type="match status" value="1"/>
</dbReference>
<keyword evidence="10" id="KW-1185">Reference proteome</keyword>
<evidence type="ECO:0000256" key="4">
    <source>
        <dbReference type="ARBA" id="ARBA00022989"/>
    </source>
</evidence>
<name>A0ABT0PRB4_9FLAO</name>
<gene>
    <name evidence="9" type="ORF">M3P19_07390</name>
</gene>
<organism evidence="9 10">
    <name type="scientific">Flagellimonas spongiicola</name>
    <dbReference type="NCBI Taxonomy" id="2942208"/>
    <lineage>
        <taxon>Bacteria</taxon>
        <taxon>Pseudomonadati</taxon>
        <taxon>Bacteroidota</taxon>
        <taxon>Flavobacteriia</taxon>
        <taxon>Flavobacteriales</taxon>
        <taxon>Flavobacteriaceae</taxon>
        <taxon>Flagellimonas</taxon>
    </lineage>
</organism>
<proteinExistence type="predicted"/>
<accession>A0ABT0PRB4</accession>
<dbReference type="Pfam" id="PF03772">
    <property type="entry name" value="Competence"/>
    <property type="match status" value="1"/>
</dbReference>
<protein>
    <submittedName>
        <fullName evidence="9">ComEC family competence protein</fullName>
    </submittedName>
</protein>
<evidence type="ECO:0000256" key="1">
    <source>
        <dbReference type="ARBA" id="ARBA00004651"/>
    </source>
</evidence>
<evidence type="ECO:0000256" key="6">
    <source>
        <dbReference type="SAM" id="Phobius"/>
    </source>
</evidence>
<feature type="transmembrane region" description="Helical" evidence="6">
    <location>
        <begin position="469"/>
        <end position="489"/>
    </location>
</feature>
<evidence type="ECO:0000313" key="9">
    <source>
        <dbReference type="EMBL" id="MCL6273826.1"/>
    </source>
</evidence>
<feature type="transmembrane region" description="Helical" evidence="6">
    <location>
        <begin position="51"/>
        <end position="71"/>
    </location>
</feature>
<dbReference type="Proteomes" id="UP001203607">
    <property type="component" value="Unassembled WGS sequence"/>
</dbReference>
<feature type="transmembrane region" description="Helical" evidence="6">
    <location>
        <begin position="378"/>
        <end position="397"/>
    </location>
</feature>
<comment type="subcellular location">
    <subcellularLocation>
        <location evidence="1">Cell membrane</location>
        <topology evidence="1">Multi-pass membrane protein</topology>
    </subcellularLocation>
</comment>
<evidence type="ECO:0000256" key="5">
    <source>
        <dbReference type="ARBA" id="ARBA00023136"/>
    </source>
</evidence>
<sequence length="664" mass="75467">MSIQLTICLITGIVGGFYLNIPPNPALIFILSLLPFFYLASKRRTKQGPPYFELLAILIVTAVGVFVTGLSTTNTIKVTNMDTTQFWDLKVIEALKPTPYSKRFIANIQFQNGKPTKGKVVLNLTGNHSGSTVIVDDEIVFIGRLEEIPPPRNPHTFDYKGFLAKNGIEYQFRAKNEGQLRIKDRPTRTLYGFAIELRDHIISKLEKQKFGSDEFSVIQALILGKRDAISTNTFDDYKDAGAIHILAVSGLHVGILLLLLEFLLSPLEYIPKGKSIKLILLILLLWSYAFVAGLSPSIVRAVTMFSFFAYAMYLNRPANSFNILGLSMFFILLIHPLFLFQVGFQMSYAAVFAIIWIYPKLQRFWYPENWFIRKSWQLLSVSISAQLGVLPLSLFYFHQFPALFFVSNLLIVPFLGILLGMGILTIVLSLLELVPQHLVIAYDFLIRQMNSLVSWIAQQEGFIFRNISFDAFQMVLGYILVIALVNALSNGNFKRWGLVAIAIIGFHIHGISFLLLVQNEEQLIVGHQTKNSIVLHQKGSNLNIYAGQPKNEITWIKDFAIAEHLDTILYHPIGNTYLFNNRSLYVMDSLAIYPEQADYLMLTYSPKIHLDRLLEQLHPKLVIADGSNYKSSIRRWKESCQKKRIPFHNTSEKGYLSFVSMKGQ</sequence>
<feature type="domain" description="ComEC/Rec2-related protein" evidence="7">
    <location>
        <begin position="221"/>
        <end position="486"/>
    </location>
</feature>
<dbReference type="InterPro" id="IPR025405">
    <property type="entry name" value="DUF4131"/>
</dbReference>
<keyword evidence="4 6" id="KW-1133">Transmembrane helix</keyword>
<dbReference type="PANTHER" id="PTHR30619:SF1">
    <property type="entry name" value="RECOMBINATION PROTEIN 2"/>
    <property type="match status" value="1"/>
</dbReference>
<feature type="transmembrane region" description="Helical" evidence="6">
    <location>
        <begin position="275"/>
        <end position="291"/>
    </location>
</feature>
<evidence type="ECO:0000256" key="2">
    <source>
        <dbReference type="ARBA" id="ARBA00022475"/>
    </source>
</evidence>
<comment type="caution">
    <text evidence="9">The sequence shown here is derived from an EMBL/GenBank/DDBJ whole genome shotgun (WGS) entry which is preliminary data.</text>
</comment>
<keyword evidence="3 6" id="KW-0812">Transmembrane</keyword>
<keyword evidence="5 6" id="KW-0472">Membrane</keyword>
<reference evidence="9 10" key="1">
    <citation type="submission" date="2022-05" db="EMBL/GenBank/DDBJ databases">
        <authorList>
            <person name="Park J.-S."/>
        </authorList>
    </citation>
    <scope>NUCLEOTIDE SEQUENCE [LARGE SCALE GENOMIC DNA]</scope>
    <source>
        <strain evidence="9 10">2012CJ35-5</strain>
    </source>
</reference>
<dbReference type="RefSeq" id="WP_249657016.1">
    <property type="nucleotide sequence ID" value="NZ_JAMFMA010000002.1"/>
</dbReference>
<feature type="transmembrane region" description="Helical" evidence="6">
    <location>
        <begin position="409"/>
        <end position="431"/>
    </location>
</feature>
<dbReference type="PANTHER" id="PTHR30619">
    <property type="entry name" value="DNA INTERNALIZATION/COMPETENCE PROTEIN COMEC/REC2"/>
    <property type="match status" value="1"/>
</dbReference>
<feature type="transmembrane region" description="Helical" evidence="6">
    <location>
        <begin position="21"/>
        <end position="39"/>
    </location>
</feature>
<feature type="domain" description="DUF4131" evidence="8">
    <location>
        <begin position="24"/>
        <end position="176"/>
    </location>
</feature>
<evidence type="ECO:0000259" key="8">
    <source>
        <dbReference type="Pfam" id="PF13567"/>
    </source>
</evidence>
<feature type="transmembrane region" description="Helical" evidence="6">
    <location>
        <begin position="495"/>
        <end position="517"/>
    </location>
</feature>
<evidence type="ECO:0000259" key="7">
    <source>
        <dbReference type="Pfam" id="PF03772"/>
    </source>
</evidence>
<dbReference type="InterPro" id="IPR052159">
    <property type="entry name" value="Competence_DNA_uptake"/>
</dbReference>
<feature type="transmembrane region" description="Helical" evidence="6">
    <location>
        <begin position="326"/>
        <end position="358"/>
    </location>
</feature>
<keyword evidence="2" id="KW-1003">Cell membrane</keyword>
<dbReference type="InterPro" id="IPR004477">
    <property type="entry name" value="ComEC_N"/>
</dbReference>
<dbReference type="Pfam" id="PF13567">
    <property type="entry name" value="DUF4131"/>
    <property type="match status" value="1"/>
</dbReference>